<gene>
    <name evidence="1" type="ORF">PACTADRAFT_44199</name>
</gene>
<dbReference type="Proteomes" id="UP000094236">
    <property type="component" value="Unassembled WGS sequence"/>
</dbReference>
<sequence length="334" mass="38277">MSLIKPITVDYIDAHDGEANDAQFKKHLLDLSSEKNADGKYIRPWKFEVVQGFFQQSDPSLVDELEFNYIENDFGKIPKTWSDLKLKISELNANAKENECYKILFLARHGQGYHNFGVTKYGSKDWDDHWSKIEGDGEIIWGPDPFLTELGINQAKENNRAWKEQISKGAPIPSAFYSSPFTRSASTLVNTWLDIALTESPIKAHPLIKEDIRETIGVHLCDKRSPRRVIEERFAKYGFIFEDNFEEEDVLYKSNWRESVLEQGVRLNKFLQFLFEKEWDADLAKTKTEQDVFVNVTSHAGTTRSLLLVLGHPRFTIAAGGMIPVAVKATRQLD</sequence>
<evidence type="ECO:0000313" key="2">
    <source>
        <dbReference type="Proteomes" id="UP000094236"/>
    </source>
</evidence>
<dbReference type="SUPFAM" id="SSF53254">
    <property type="entry name" value="Phosphoglycerate mutase-like"/>
    <property type="match status" value="1"/>
</dbReference>
<reference evidence="2" key="1">
    <citation type="submission" date="2016-05" db="EMBL/GenBank/DDBJ databases">
        <title>Comparative genomics of biotechnologically important yeasts.</title>
        <authorList>
            <consortium name="DOE Joint Genome Institute"/>
            <person name="Riley R."/>
            <person name="Haridas S."/>
            <person name="Wolfe K.H."/>
            <person name="Lopes M.R."/>
            <person name="Hittinger C.T."/>
            <person name="Goker M."/>
            <person name="Salamov A."/>
            <person name="Wisecaver J."/>
            <person name="Long T.M."/>
            <person name="Aerts A.L."/>
            <person name="Barry K."/>
            <person name="Choi C."/>
            <person name="Clum A."/>
            <person name="Coughlan A.Y."/>
            <person name="Deshpande S."/>
            <person name="Douglass A.P."/>
            <person name="Hanson S.J."/>
            <person name="Klenk H.-P."/>
            <person name="Labutti K."/>
            <person name="Lapidus A."/>
            <person name="Lindquist E."/>
            <person name="Lipzen A."/>
            <person name="Meier-Kolthoff J.P."/>
            <person name="Ohm R.A."/>
            <person name="Otillar R.P."/>
            <person name="Pangilinan J."/>
            <person name="Peng Y."/>
            <person name="Rokas A."/>
            <person name="Rosa C.A."/>
            <person name="Scheuner C."/>
            <person name="Sibirny A.A."/>
            <person name="Slot J.C."/>
            <person name="Stielow J.B."/>
            <person name="Sun H."/>
            <person name="Kurtzman C.P."/>
            <person name="Blackwell M."/>
            <person name="Grigoriev I.V."/>
            <person name="Jeffries T.W."/>
        </authorList>
    </citation>
    <scope>NUCLEOTIDE SEQUENCE [LARGE SCALE GENOMIC DNA]</scope>
    <source>
        <strain evidence="2">NRRL Y-2460</strain>
    </source>
</reference>
<organism evidence="1 2">
    <name type="scientific">Pachysolen tannophilus NRRL Y-2460</name>
    <dbReference type="NCBI Taxonomy" id="669874"/>
    <lineage>
        <taxon>Eukaryota</taxon>
        <taxon>Fungi</taxon>
        <taxon>Dikarya</taxon>
        <taxon>Ascomycota</taxon>
        <taxon>Saccharomycotina</taxon>
        <taxon>Pichiomycetes</taxon>
        <taxon>Pachysolenaceae</taxon>
        <taxon>Pachysolen</taxon>
    </lineage>
</organism>
<dbReference type="InterPro" id="IPR013078">
    <property type="entry name" value="His_Pase_superF_clade-1"/>
</dbReference>
<dbReference type="PANTHER" id="PTHR48100:SF1">
    <property type="entry name" value="HISTIDINE PHOSPHATASE FAMILY PROTEIN-RELATED"/>
    <property type="match status" value="1"/>
</dbReference>
<keyword evidence="2" id="KW-1185">Reference proteome</keyword>
<accession>A0A1E4TSK8</accession>
<dbReference type="CDD" id="cd07067">
    <property type="entry name" value="HP_PGM_like"/>
    <property type="match status" value="1"/>
</dbReference>
<dbReference type="InterPro" id="IPR050275">
    <property type="entry name" value="PGM_Phosphatase"/>
</dbReference>
<proteinExistence type="predicted"/>
<dbReference type="PANTHER" id="PTHR48100">
    <property type="entry name" value="BROAD-SPECIFICITY PHOSPHATASE YOR283W-RELATED"/>
    <property type="match status" value="1"/>
</dbReference>
<dbReference type="GO" id="GO:0016791">
    <property type="term" value="F:phosphatase activity"/>
    <property type="evidence" value="ECO:0007669"/>
    <property type="project" value="TreeGrafter"/>
</dbReference>
<dbReference type="OrthoDB" id="496981at2759"/>
<protein>
    <recommendedName>
        <fullName evidence="3">Phosphoglycerate mutase</fullName>
    </recommendedName>
</protein>
<evidence type="ECO:0000313" key="1">
    <source>
        <dbReference type="EMBL" id="ODV94658.1"/>
    </source>
</evidence>
<dbReference type="AlphaFoldDB" id="A0A1E4TSK8"/>
<dbReference type="EMBL" id="KV454015">
    <property type="protein sequence ID" value="ODV94658.1"/>
    <property type="molecule type" value="Genomic_DNA"/>
</dbReference>
<dbReference type="Gene3D" id="3.40.50.1240">
    <property type="entry name" value="Phosphoglycerate mutase-like"/>
    <property type="match status" value="1"/>
</dbReference>
<evidence type="ECO:0008006" key="3">
    <source>
        <dbReference type="Google" id="ProtNLM"/>
    </source>
</evidence>
<dbReference type="GO" id="GO:0005737">
    <property type="term" value="C:cytoplasm"/>
    <property type="evidence" value="ECO:0007669"/>
    <property type="project" value="TreeGrafter"/>
</dbReference>
<dbReference type="InterPro" id="IPR029033">
    <property type="entry name" value="His_PPase_superfam"/>
</dbReference>
<name>A0A1E4TSK8_PACTA</name>